<dbReference type="Gene3D" id="3.40.50.300">
    <property type="entry name" value="P-loop containing nucleotide triphosphate hydrolases"/>
    <property type="match status" value="1"/>
</dbReference>
<evidence type="ECO:0000313" key="11">
    <source>
        <dbReference type="EMBL" id="RZU99254.1"/>
    </source>
</evidence>
<dbReference type="PANTHER" id="PTHR23117">
    <property type="entry name" value="GUANYLATE KINASE-RELATED"/>
    <property type="match status" value="1"/>
</dbReference>
<evidence type="ECO:0000256" key="3">
    <source>
        <dbReference type="ARBA" id="ARBA00016296"/>
    </source>
</evidence>
<dbReference type="PROSITE" id="PS50052">
    <property type="entry name" value="GUANYLATE_KINASE_2"/>
    <property type="match status" value="1"/>
</dbReference>
<evidence type="ECO:0000256" key="8">
    <source>
        <dbReference type="ARBA" id="ARBA00030128"/>
    </source>
</evidence>
<comment type="caution">
    <text evidence="11">The sequence shown here is derived from an EMBL/GenBank/DDBJ whole genome shotgun (WGS) entry which is preliminary data.</text>
</comment>
<dbReference type="FunFam" id="3.30.63.10:FF:000002">
    <property type="entry name" value="Guanylate kinase 1"/>
    <property type="match status" value="1"/>
</dbReference>
<keyword evidence="7 9" id="KW-0067">ATP-binding</keyword>
<evidence type="ECO:0000256" key="2">
    <source>
        <dbReference type="ARBA" id="ARBA00012961"/>
    </source>
</evidence>
<reference evidence="11 12" key="1">
    <citation type="submission" date="2019-02" db="EMBL/GenBank/DDBJ databases">
        <title>Genomic Encyclopedia of Type Strains, Phase IV (KMG-IV): sequencing the most valuable type-strain genomes for metagenomic binning, comparative biology and taxonomic classification.</title>
        <authorList>
            <person name="Goeker M."/>
        </authorList>
    </citation>
    <scope>NUCLEOTIDE SEQUENCE [LARGE SCALE GENOMIC DNA]</scope>
    <source>
        <strain evidence="11 12">DSM 21056</strain>
    </source>
</reference>
<feature type="binding site" evidence="9">
    <location>
        <begin position="26"/>
        <end position="33"/>
    </location>
    <ligand>
        <name>ATP</name>
        <dbReference type="ChEBI" id="CHEBI:30616"/>
    </ligand>
</feature>
<dbReference type="InterPro" id="IPR008145">
    <property type="entry name" value="GK/Ca_channel_bsu"/>
</dbReference>
<dbReference type="InterPro" id="IPR008144">
    <property type="entry name" value="Guanylate_kin-like_dom"/>
</dbReference>
<comment type="similarity">
    <text evidence="1 9">Belongs to the guanylate kinase family.</text>
</comment>
<sequence>MLKISGKGNIVAMETGTAGTLYIVSAASGAGKTSLLRALMKGDDRLCFSVSHTTRQPRSGERDGHDYHFVDDAAFQALVEADAFLEHAHVFDRRYGTSWAAIDEDLAAGRDVLVEIDWQGARQIRERMPGCVSIFVLPPSRGALEERLRGRGQDSDDVIAARMAAAVDEMSHCTEYDYIIWNDDFAVALADLQAVIRARRLHVTHQRIMNGEALSALIDADSRHG</sequence>
<evidence type="ECO:0000256" key="5">
    <source>
        <dbReference type="ARBA" id="ARBA00022741"/>
    </source>
</evidence>
<dbReference type="Proteomes" id="UP000292298">
    <property type="component" value="Unassembled WGS sequence"/>
</dbReference>
<dbReference type="HAMAP" id="MF_00328">
    <property type="entry name" value="Guanylate_kinase"/>
    <property type="match status" value="1"/>
</dbReference>
<dbReference type="SUPFAM" id="SSF52540">
    <property type="entry name" value="P-loop containing nucleoside triphosphate hydrolases"/>
    <property type="match status" value="1"/>
</dbReference>
<dbReference type="EMBL" id="SHLI01000001">
    <property type="protein sequence ID" value="RZU99254.1"/>
    <property type="molecule type" value="Genomic_DNA"/>
</dbReference>
<dbReference type="Gene3D" id="3.30.63.10">
    <property type="entry name" value="Guanylate Kinase phosphate binding domain"/>
    <property type="match status" value="1"/>
</dbReference>
<feature type="domain" description="Guanylate kinase-like" evidence="10">
    <location>
        <begin position="19"/>
        <end position="197"/>
    </location>
</feature>
<dbReference type="InterPro" id="IPR020590">
    <property type="entry name" value="Guanylate_kinase_CS"/>
</dbReference>
<comment type="catalytic activity">
    <reaction evidence="9">
        <text>GMP + ATP = GDP + ADP</text>
        <dbReference type="Rhea" id="RHEA:20780"/>
        <dbReference type="ChEBI" id="CHEBI:30616"/>
        <dbReference type="ChEBI" id="CHEBI:58115"/>
        <dbReference type="ChEBI" id="CHEBI:58189"/>
        <dbReference type="ChEBI" id="CHEBI:456216"/>
        <dbReference type="EC" id="2.7.4.8"/>
    </reaction>
</comment>
<keyword evidence="12" id="KW-1185">Reference proteome</keyword>
<evidence type="ECO:0000256" key="4">
    <source>
        <dbReference type="ARBA" id="ARBA00022679"/>
    </source>
</evidence>
<dbReference type="GO" id="GO:0005524">
    <property type="term" value="F:ATP binding"/>
    <property type="evidence" value="ECO:0007669"/>
    <property type="project" value="UniProtKB-UniRule"/>
</dbReference>
<keyword evidence="6 9" id="KW-0418">Kinase</keyword>
<evidence type="ECO:0000256" key="1">
    <source>
        <dbReference type="ARBA" id="ARBA00005790"/>
    </source>
</evidence>
<evidence type="ECO:0000313" key="12">
    <source>
        <dbReference type="Proteomes" id="UP000292298"/>
    </source>
</evidence>
<name>A0A4Q8D1R6_9GAMM</name>
<dbReference type="RefSeq" id="WP_239016232.1">
    <property type="nucleotide sequence ID" value="NZ_SHLI01000001.1"/>
</dbReference>
<evidence type="ECO:0000256" key="9">
    <source>
        <dbReference type="HAMAP-Rule" id="MF_00328"/>
    </source>
</evidence>
<comment type="function">
    <text evidence="9">Essential for recycling GMP and indirectly, cGMP.</text>
</comment>
<evidence type="ECO:0000259" key="10">
    <source>
        <dbReference type="PROSITE" id="PS50052"/>
    </source>
</evidence>
<keyword evidence="5 9" id="KW-0547">Nucleotide-binding</keyword>
<accession>A0A4Q8D1R6</accession>
<dbReference type="PROSITE" id="PS00856">
    <property type="entry name" value="GUANYLATE_KINASE_1"/>
    <property type="match status" value="1"/>
</dbReference>
<dbReference type="EC" id="2.7.4.8" evidence="2 9"/>
<keyword evidence="9" id="KW-0963">Cytoplasm</keyword>
<gene>
    <name evidence="9" type="primary">gmk</name>
    <name evidence="11" type="ORF">EV698_1538</name>
</gene>
<dbReference type="GO" id="GO:0004385">
    <property type="term" value="F:GMP kinase activity"/>
    <property type="evidence" value="ECO:0007669"/>
    <property type="project" value="UniProtKB-UniRule"/>
</dbReference>
<protein>
    <recommendedName>
        <fullName evidence="3 9">Guanylate kinase</fullName>
        <ecNumber evidence="2 9">2.7.4.8</ecNumber>
    </recommendedName>
    <alternativeName>
        <fullName evidence="8 9">GMP kinase</fullName>
    </alternativeName>
</protein>
<dbReference type="PANTHER" id="PTHR23117:SF13">
    <property type="entry name" value="GUANYLATE KINASE"/>
    <property type="match status" value="1"/>
</dbReference>
<dbReference type="CDD" id="cd00071">
    <property type="entry name" value="GMPK"/>
    <property type="match status" value="1"/>
</dbReference>
<dbReference type="InterPro" id="IPR027417">
    <property type="entry name" value="P-loop_NTPase"/>
</dbReference>
<dbReference type="Pfam" id="PF00625">
    <property type="entry name" value="Guanylate_kin"/>
    <property type="match status" value="1"/>
</dbReference>
<organism evidence="11 12">
    <name type="scientific">Spiribacter vilamensis</name>
    <dbReference type="NCBI Taxonomy" id="531306"/>
    <lineage>
        <taxon>Bacteria</taxon>
        <taxon>Pseudomonadati</taxon>
        <taxon>Pseudomonadota</taxon>
        <taxon>Gammaproteobacteria</taxon>
        <taxon>Chromatiales</taxon>
        <taxon>Ectothiorhodospiraceae</taxon>
        <taxon>Spiribacter</taxon>
    </lineage>
</organism>
<dbReference type="SMART" id="SM00072">
    <property type="entry name" value="GuKc"/>
    <property type="match status" value="1"/>
</dbReference>
<proteinExistence type="inferred from homology"/>
<evidence type="ECO:0000256" key="7">
    <source>
        <dbReference type="ARBA" id="ARBA00022840"/>
    </source>
</evidence>
<evidence type="ECO:0000256" key="6">
    <source>
        <dbReference type="ARBA" id="ARBA00022777"/>
    </source>
</evidence>
<keyword evidence="4 9" id="KW-0808">Transferase</keyword>
<dbReference type="AlphaFoldDB" id="A0A4Q8D1R6"/>
<dbReference type="InterPro" id="IPR017665">
    <property type="entry name" value="Guanylate_kinase"/>
</dbReference>
<comment type="subcellular location">
    <subcellularLocation>
        <location evidence="9">Cytoplasm</location>
    </subcellularLocation>
</comment>
<dbReference type="NCBIfam" id="TIGR03263">
    <property type="entry name" value="guanyl_kin"/>
    <property type="match status" value="1"/>
</dbReference>
<dbReference type="GO" id="GO:0005829">
    <property type="term" value="C:cytosol"/>
    <property type="evidence" value="ECO:0007669"/>
    <property type="project" value="TreeGrafter"/>
</dbReference>